<dbReference type="InterPro" id="IPR011250">
    <property type="entry name" value="OMP/PagP_B-barrel"/>
</dbReference>
<dbReference type="Gene3D" id="2.40.160.20">
    <property type="match status" value="1"/>
</dbReference>
<dbReference type="Proteomes" id="UP001595906">
    <property type="component" value="Unassembled WGS sequence"/>
</dbReference>
<evidence type="ECO:0000256" key="2">
    <source>
        <dbReference type="SAM" id="SignalP"/>
    </source>
</evidence>
<dbReference type="SUPFAM" id="SSF56925">
    <property type="entry name" value="OMPA-like"/>
    <property type="match status" value="1"/>
</dbReference>
<dbReference type="EMBL" id="JBHSDC010000012">
    <property type="protein sequence ID" value="MFC4231843.1"/>
    <property type="molecule type" value="Genomic_DNA"/>
</dbReference>
<evidence type="ECO:0000256" key="1">
    <source>
        <dbReference type="ARBA" id="ARBA00022729"/>
    </source>
</evidence>
<dbReference type="Pfam" id="PF13505">
    <property type="entry name" value="OMP_b-brl"/>
    <property type="match status" value="1"/>
</dbReference>
<proteinExistence type="predicted"/>
<accession>A0ABV8PVB7</accession>
<sequence length="197" mass="21726">MKRFLVTCSIALIATNLQAQTKDAKWNVGIVAGITQYKGSLGNNFYKFNSQMNVVTGASVTRYISEQIDVNLLVARGGLGINKNNTHFVNYFSTALLSVRLYLLNRNAVVKPYLMVGAGTLFYDKNSNIKSDIINIMAPSYGGGVNINLSSSVRLNFQEGFHHTKADKIDIDIPNEKATFLFHTIGVSLDLPSKSRK</sequence>
<keyword evidence="5" id="KW-1185">Reference proteome</keyword>
<dbReference type="InterPro" id="IPR027385">
    <property type="entry name" value="Beta-barrel_OMP"/>
</dbReference>
<evidence type="ECO:0000313" key="5">
    <source>
        <dbReference type="Proteomes" id="UP001595906"/>
    </source>
</evidence>
<keyword evidence="1 2" id="KW-0732">Signal</keyword>
<dbReference type="RefSeq" id="WP_379013454.1">
    <property type="nucleotide sequence ID" value="NZ_JBHSDC010000012.1"/>
</dbReference>
<reference evidence="5" key="1">
    <citation type="journal article" date="2019" name="Int. J. Syst. Evol. Microbiol.">
        <title>The Global Catalogue of Microorganisms (GCM) 10K type strain sequencing project: providing services to taxonomists for standard genome sequencing and annotation.</title>
        <authorList>
            <consortium name="The Broad Institute Genomics Platform"/>
            <consortium name="The Broad Institute Genome Sequencing Center for Infectious Disease"/>
            <person name="Wu L."/>
            <person name="Ma J."/>
        </authorList>
    </citation>
    <scope>NUCLEOTIDE SEQUENCE [LARGE SCALE GENOMIC DNA]</scope>
    <source>
        <strain evidence="5">CECT 8010</strain>
    </source>
</reference>
<evidence type="ECO:0000313" key="4">
    <source>
        <dbReference type="EMBL" id="MFC4231843.1"/>
    </source>
</evidence>
<comment type="caution">
    <text evidence="4">The sequence shown here is derived from an EMBL/GenBank/DDBJ whole genome shotgun (WGS) entry which is preliminary data.</text>
</comment>
<organism evidence="4 5">
    <name type="scientific">Parasediminibacterium paludis</name>
    <dbReference type="NCBI Taxonomy" id="908966"/>
    <lineage>
        <taxon>Bacteria</taxon>
        <taxon>Pseudomonadati</taxon>
        <taxon>Bacteroidota</taxon>
        <taxon>Chitinophagia</taxon>
        <taxon>Chitinophagales</taxon>
        <taxon>Chitinophagaceae</taxon>
        <taxon>Parasediminibacterium</taxon>
    </lineage>
</organism>
<gene>
    <name evidence="4" type="ORF">ACFOW1_08070</name>
</gene>
<protein>
    <submittedName>
        <fullName evidence="4">Outer membrane beta-barrel protein</fullName>
    </submittedName>
</protein>
<name>A0ABV8PVB7_9BACT</name>
<feature type="signal peptide" evidence="2">
    <location>
        <begin position="1"/>
        <end position="19"/>
    </location>
</feature>
<feature type="domain" description="Outer membrane protein beta-barrel" evidence="3">
    <location>
        <begin position="11"/>
        <end position="174"/>
    </location>
</feature>
<evidence type="ECO:0000259" key="3">
    <source>
        <dbReference type="Pfam" id="PF13505"/>
    </source>
</evidence>
<feature type="chain" id="PRO_5047264067" evidence="2">
    <location>
        <begin position="20"/>
        <end position="197"/>
    </location>
</feature>